<sequence length="104" mass="11274">MSPVQPRVPPSDIKSEVVAINCGVTLYIASNPFALLLLVVSIVFKKVQQLLLPPLAPLAHHLFLGMLLRCWTDDPVRLVGSRSSTIVPSTRFTHLQVTSTSTGA</sequence>
<keyword evidence="1" id="KW-1133">Transmembrane helix</keyword>
<gene>
    <name evidence="2" type="ORF">DGAL_LOCUS16664</name>
</gene>
<dbReference type="AlphaFoldDB" id="A0A8J2S186"/>
<feature type="transmembrane region" description="Helical" evidence="1">
    <location>
        <begin position="24"/>
        <end position="44"/>
    </location>
</feature>
<reference evidence="2" key="1">
    <citation type="submission" date="2021-11" db="EMBL/GenBank/DDBJ databases">
        <authorList>
            <person name="Schell T."/>
        </authorList>
    </citation>
    <scope>NUCLEOTIDE SEQUENCE</scope>
    <source>
        <strain evidence="2">M5</strain>
    </source>
</reference>
<organism evidence="2 3">
    <name type="scientific">Daphnia galeata</name>
    <dbReference type="NCBI Taxonomy" id="27404"/>
    <lineage>
        <taxon>Eukaryota</taxon>
        <taxon>Metazoa</taxon>
        <taxon>Ecdysozoa</taxon>
        <taxon>Arthropoda</taxon>
        <taxon>Crustacea</taxon>
        <taxon>Branchiopoda</taxon>
        <taxon>Diplostraca</taxon>
        <taxon>Cladocera</taxon>
        <taxon>Anomopoda</taxon>
        <taxon>Daphniidae</taxon>
        <taxon>Daphnia</taxon>
    </lineage>
</organism>
<evidence type="ECO:0000256" key="1">
    <source>
        <dbReference type="SAM" id="Phobius"/>
    </source>
</evidence>
<evidence type="ECO:0000313" key="3">
    <source>
        <dbReference type="Proteomes" id="UP000789390"/>
    </source>
</evidence>
<protein>
    <submittedName>
        <fullName evidence="2">Uncharacterized protein</fullName>
    </submittedName>
</protein>
<keyword evidence="1" id="KW-0812">Transmembrane</keyword>
<keyword evidence="3" id="KW-1185">Reference proteome</keyword>
<evidence type="ECO:0000313" key="2">
    <source>
        <dbReference type="EMBL" id="CAH0112870.1"/>
    </source>
</evidence>
<proteinExistence type="predicted"/>
<dbReference type="Proteomes" id="UP000789390">
    <property type="component" value="Unassembled WGS sequence"/>
</dbReference>
<comment type="caution">
    <text evidence="2">The sequence shown here is derived from an EMBL/GenBank/DDBJ whole genome shotgun (WGS) entry which is preliminary data.</text>
</comment>
<accession>A0A8J2S186</accession>
<dbReference type="EMBL" id="CAKKLH010000332">
    <property type="protein sequence ID" value="CAH0112870.1"/>
    <property type="molecule type" value="Genomic_DNA"/>
</dbReference>
<name>A0A8J2S186_9CRUS</name>
<keyword evidence="1" id="KW-0472">Membrane</keyword>